<reference evidence="1 2" key="1">
    <citation type="submission" date="2016-07" db="EMBL/GenBank/DDBJ databases">
        <title>Pervasive Adenine N6-methylation of Active Genes in Fungi.</title>
        <authorList>
            <consortium name="DOE Joint Genome Institute"/>
            <person name="Mondo S.J."/>
            <person name="Dannebaum R.O."/>
            <person name="Kuo R.C."/>
            <person name="Labutti K."/>
            <person name="Haridas S."/>
            <person name="Kuo A."/>
            <person name="Salamov A."/>
            <person name="Ahrendt S.R."/>
            <person name="Lipzen A."/>
            <person name="Sullivan W."/>
            <person name="Andreopoulos W.B."/>
            <person name="Clum A."/>
            <person name="Lindquist E."/>
            <person name="Daum C."/>
            <person name="Ramamoorthy G.K."/>
            <person name="Gryganskyi A."/>
            <person name="Culley D."/>
            <person name="Magnuson J.K."/>
            <person name="James T.Y."/>
            <person name="O'Malley M.A."/>
            <person name="Stajich J.E."/>
            <person name="Spatafora J.W."/>
            <person name="Visel A."/>
            <person name="Grigoriev I.V."/>
        </authorList>
    </citation>
    <scope>NUCLEOTIDE SEQUENCE [LARGE SCALE GENOMIC DNA]</scope>
    <source>
        <strain evidence="1 2">PL171</strain>
    </source>
</reference>
<accession>A0A1Y2HJ52</accession>
<dbReference type="AlphaFoldDB" id="A0A1Y2HJ52"/>
<evidence type="ECO:0000313" key="1">
    <source>
        <dbReference type="EMBL" id="ORZ34648.1"/>
    </source>
</evidence>
<dbReference type="InterPro" id="IPR027417">
    <property type="entry name" value="P-loop_NTPase"/>
</dbReference>
<evidence type="ECO:0000313" key="2">
    <source>
        <dbReference type="Proteomes" id="UP000193411"/>
    </source>
</evidence>
<organism evidence="1 2">
    <name type="scientific">Catenaria anguillulae PL171</name>
    <dbReference type="NCBI Taxonomy" id="765915"/>
    <lineage>
        <taxon>Eukaryota</taxon>
        <taxon>Fungi</taxon>
        <taxon>Fungi incertae sedis</taxon>
        <taxon>Blastocladiomycota</taxon>
        <taxon>Blastocladiomycetes</taxon>
        <taxon>Blastocladiales</taxon>
        <taxon>Catenariaceae</taxon>
        <taxon>Catenaria</taxon>
    </lineage>
</organism>
<keyword evidence="2" id="KW-1185">Reference proteome</keyword>
<feature type="non-terminal residue" evidence="1">
    <location>
        <position position="1"/>
    </location>
</feature>
<dbReference type="OrthoDB" id="347435at2759"/>
<dbReference type="Gene3D" id="3.40.50.300">
    <property type="entry name" value="P-loop containing nucleotide triphosphate hydrolases"/>
    <property type="match status" value="1"/>
</dbReference>
<dbReference type="GO" id="GO:0016787">
    <property type="term" value="F:hydrolase activity"/>
    <property type="evidence" value="ECO:0007669"/>
    <property type="project" value="UniProtKB-KW"/>
</dbReference>
<proteinExistence type="predicted"/>
<keyword evidence="1" id="KW-0378">Hydrolase</keyword>
<comment type="caution">
    <text evidence="1">The sequence shown here is derived from an EMBL/GenBank/DDBJ whole genome shotgun (WGS) entry which is preliminary data.</text>
</comment>
<dbReference type="Proteomes" id="UP000193411">
    <property type="component" value="Unassembled WGS sequence"/>
</dbReference>
<dbReference type="EMBL" id="MCFL01000027">
    <property type="protein sequence ID" value="ORZ34648.1"/>
    <property type="molecule type" value="Genomic_DNA"/>
</dbReference>
<dbReference type="STRING" id="765915.A0A1Y2HJ52"/>
<gene>
    <name evidence="1" type="ORF">BCR44DRAFT_111452</name>
</gene>
<protein>
    <submittedName>
        <fullName evidence="1">p-loop containing nucleoside triphosphate hydrolase protein</fullName>
    </submittedName>
</protein>
<name>A0A1Y2HJ52_9FUNG</name>
<sequence length="246" mass="26936">RPLLIGISGPQGSGKTTLTRNLVTLLSSTPRPGRSTNDTSTMLRVLAISLDDFYKTHAELVALESLHPTNKLLHGRGLPGTHDVALLLSTLNKLSSRNPADYPIHVPVYDKAAFNGKGDRSSTEKQVVTAPLDVILLEGWMLGFAPPTDPESDLTTLVSPDLLAKYGLGNLTYVATHELSAYAAIDTMLDHFIHWTPANVGIVYTWRVQQEQELRARNGGIGMTDDQVGQFVDRYMPMYQACVPKL</sequence>
<feature type="non-terminal residue" evidence="1">
    <location>
        <position position="246"/>
    </location>
</feature>
<dbReference type="PANTHER" id="PTHR10285">
    <property type="entry name" value="URIDINE KINASE"/>
    <property type="match status" value="1"/>
</dbReference>
<dbReference type="SUPFAM" id="SSF52540">
    <property type="entry name" value="P-loop containing nucleoside triphosphate hydrolases"/>
    <property type="match status" value="1"/>
</dbReference>